<dbReference type="PANTHER" id="PTHR36048:SF1">
    <property type="entry name" value="RIBOSOME MATURATION FACTOR"/>
    <property type="match status" value="1"/>
</dbReference>
<feature type="region of interest" description="Disordered" evidence="1">
    <location>
        <begin position="192"/>
        <end position="214"/>
    </location>
</feature>
<reference evidence="2" key="1">
    <citation type="journal article" date="2020" name="bioRxiv">
        <title>Hybrid origin of Populus tomentosa Carr. identified through genome sequencing and phylogenomic analysis.</title>
        <authorList>
            <person name="An X."/>
            <person name="Gao K."/>
            <person name="Chen Z."/>
            <person name="Li J."/>
            <person name="Yang X."/>
            <person name="Yang X."/>
            <person name="Zhou J."/>
            <person name="Guo T."/>
            <person name="Zhao T."/>
            <person name="Huang S."/>
            <person name="Miao D."/>
            <person name="Khan W.U."/>
            <person name="Rao P."/>
            <person name="Ye M."/>
            <person name="Lei B."/>
            <person name="Liao W."/>
            <person name="Wang J."/>
            <person name="Ji L."/>
            <person name="Li Y."/>
            <person name="Guo B."/>
            <person name="Mustafa N.S."/>
            <person name="Li S."/>
            <person name="Yun Q."/>
            <person name="Keller S.R."/>
            <person name="Mao J."/>
            <person name="Zhang R."/>
            <person name="Strauss S.H."/>
        </authorList>
    </citation>
    <scope>NUCLEOTIDE SEQUENCE</scope>
    <source>
        <strain evidence="2">GM15</strain>
        <tissue evidence="2">Leaf</tissue>
    </source>
</reference>
<dbReference type="OrthoDB" id="1902342at2759"/>
<evidence type="ECO:0000313" key="2">
    <source>
        <dbReference type="EMBL" id="KAG6782891.1"/>
    </source>
</evidence>
<comment type="caution">
    <text evidence="2">The sequence shown here is derived from an EMBL/GenBank/DDBJ whole genome shotgun (WGS) entry which is preliminary data.</text>
</comment>
<organism evidence="2 3">
    <name type="scientific">Populus tomentosa</name>
    <name type="common">Chinese white poplar</name>
    <dbReference type="NCBI Taxonomy" id="118781"/>
    <lineage>
        <taxon>Eukaryota</taxon>
        <taxon>Viridiplantae</taxon>
        <taxon>Streptophyta</taxon>
        <taxon>Embryophyta</taxon>
        <taxon>Tracheophyta</taxon>
        <taxon>Spermatophyta</taxon>
        <taxon>Magnoliopsida</taxon>
        <taxon>eudicotyledons</taxon>
        <taxon>Gunneridae</taxon>
        <taxon>Pentapetalae</taxon>
        <taxon>rosids</taxon>
        <taxon>fabids</taxon>
        <taxon>Malpighiales</taxon>
        <taxon>Salicaceae</taxon>
        <taxon>Saliceae</taxon>
        <taxon>Populus</taxon>
    </lineage>
</organism>
<name>A0A8X8A9R5_POPTO</name>
<protein>
    <submittedName>
        <fullName evidence="2">Uncharacterized protein</fullName>
    </submittedName>
</protein>
<dbReference type="EMBL" id="JAAWWB010000005">
    <property type="protein sequence ID" value="KAG6782891.1"/>
    <property type="molecule type" value="Genomic_DNA"/>
</dbReference>
<sequence length="258" mass="29441">MAIKPLTHDEIANTEKKLDMPLDFLDVIDDMSFKFGQIKNQKMFNIPAHEKALKMQRYMDSRPLVRQAALAQRRSNFQRNQFPPTSEAARKAAVARFRNRSLSFGRNFMANANSASSVKWIVITLWVYFHHLEGLNRVIICGHQLLLTTGLCPFPYAFRCLVLILVTESFFIVSGCRAGGFTVQRRAANGGFAMKSPPRLNQQQQQGDGGAKQRPQTLDSLFANMKEQRMKVFSRQNKVIQHNGGGRRPRVPWARGRF</sequence>
<evidence type="ECO:0000313" key="3">
    <source>
        <dbReference type="Proteomes" id="UP000886885"/>
    </source>
</evidence>
<accession>A0A8X8A9R5</accession>
<dbReference type="AlphaFoldDB" id="A0A8X8A9R5"/>
<dbReference type="PANTHER" id="PTHR36048">
    <property type="entry name" value="RIBOSOME MATURATION FACTOR"/>
    <property type="match status" value="1"/>
</dbReference>
<keyword evidence="3" id="KW-1185">Reference proteome</keyword>
<gene>
    <name evidence="2" type="ORF">POTOM_012316</name>
</gene>
<dbReference type="Proteomes" id="UP000886885">
    <property type="component" value="Chromosome 3A"/>
</dbReference>
<proteinExistence type="predicted"/>
<evidence type="ECO:0000256" key="1">
    <source>
        <dbReference type="SAM" id="MobiDB-lite"/>
    </source>
</evidence>